<comment type="caution">
    <text evidence="6">The sequence shown here is derived from an EMBL/GenBank/DDBJ whole genome shotgun (WGS) entry which is preliminary data.</text>
</comment>
<dbReference type="CDD" id="cd00067">
    <property type="entry name" value="GAL4"/>
    <property type="match status" value="1"/>
</dbReference>
<dbReference type="Pfam" id="PF04082">
    <property type="entry name" value="Fungal_trans"/>
    <property type="match status" value="1"/>
</dbReference>
<dbReference type="SUPFAM" id="SSF57701">
    <property type="entry name" value="Zn2/Cys6 DNA-binding domain"/>
    <property type="match status" value="1"/>
</dbReference>
<evidence type="ECO:0000256" key="2">
    <source>
        <dbReference type="ARBA" id="ARBA00023242"/>
    </source>
</evidence>
<name>A0A2U3ECK0_PURLI</name>
<feature type="compositionally biased region" description="Gly residues" evidence="3">
    <location>
        <begin position="1"/>
        <end position="10"/>
    </location>
</feature>
<dbReference type="GO" id="GO:0008270">
    <property type="term" value="F:zinc ion binding"/>
    <property type="evidence" value="ECO:0007669"/>
    <property type="project" value="InterPro"/>
</dbReference>
<dbReference type="Proteomes" id="UP000245956">
    <property type="component" value="Unassembled WGS sequence"/>
</dbReference>
<dbReference type="GO" id="GO:0000981">
    <property type="term" value="F:DNA-binding transcription factor activity, RNA polymerase II-specific"/>
    <property type="evidence" value="ECO:0007669"/>
    <property type="project" value="InterPro"/>
</dbReference>
<reference evidence="6" key="1">
    <citation type="submission" date="2015-05" db="EMBL/GenBank/DDBJ databases">
        <authorList>
            <person name="Wang D.B."/>
            <person name="Wang M."/>
        </authorList>
    </citation>
    <scope>NUCLEOTIDE SEQUENCE</scope>
    <source>
        <strain evidence="6">36-1</strain>
    </source>
</reference>
<dbReference type="InterPro" id="IPR007219">
    <property type="entry name" value="XnlR_reg_dom"/>
</dbReference>
<feature type="region of interest" description="Disordered" evidence="3">
    <location>
        <begin position="75"/>
        <end position="157"/>
    </location>
</feature>
<feature type="region of interest" description="Disordered" evidence="3">
    <location>
        <begin position="1"/>
        <end position="36"/>
    </location>
</feature>
<feature type="compositionally biased region" description="Low complexity" evidence="3">
    <location>
        <begin position="124"/>
        <end position="139"/>
    </location>
</feature>
<dbReference type="GO" id="GO:0006351">
    <property type="term" value="P:DNA-templated transcription"/>
    <property type="evidence" value="ECO:0007669"/>
    <property type="project" value="InterPro"/>
</dbReference>
<organism evidence="6 7">
    <name type="scientific">Purpureocillium lilacinum</name>
    <name type="common">Paecilomyces lilacinus</name>
    <dbReference type="NCBI Taxonomy" id="33203"/>
    <lineage>
        <taxon>Eukaryota</taxon>
        <taxon>Fungi</taxon>
        <taxon>Dikarya</taxon>
        <taxon>Ascomycota</taxon>
        <taxon>Pezizomycotina</taxon>
        <taxon>Sordariomycetes</taxon>
        <taxon>Hypocreomycetidae</taxon>
        <taxon>Hypocreales</taxon>
        <taxon>Ophiocordycipitaceae</taxon>
        <taxon>Purpureocillium</taxon>
    </lineage>
</organism>
<evidence type="ECO:0000259" key="4">
    <source>
        <dbReference type="PROSITE" id="PS50048"/>
    </source>
</evidence>
<protein>
    <submittedName>
        <fullName evidence="5">Transcriptional regulator family: Fungal Specific TF</fullName>
    </submittedName>
</protein>
<feature type="compositionally biased region" description="Basic and acidic residues" evidence="3">
    <location>
        <begin position="90"/>
        <end position="100"/>
    </location>
</feature>
<dbReference type="EMBL" id="LCWV01000006">
    <property type="protein sequence ID" value="PWI72228.1"/>
    <property type="molecule type" value="Genomic_DNA"/>
</dbReference>
<dbReference type="AlphaFoldDB" id="A0A2U3ECK0"/>
<dbReference type="GO" id="GO:0001080">
    <property type="term" value="P:nitrogen catabolite activation of transcription from RNA polymerase II promoter"/>
    <property type="evidence" value="ECO:0007669"/>
    <property type="project" value="TreeGrafter"/>
</dbReference>
<evidence type="ECO:0000256" key="1">
    <source>
        <dbReference type="ARBA" id="ARBA00022723"/>
    </source>
</evidence>
<evidence type="ECO:0000313" key="8">
    <source>
        <dbReference type="Proteomes" id="UP001287286"/>
    </source>
</evidence>
<evidence type="ECO:0000313" key="7">
    <source>
        <dbReference type="Proteomes" id="UP000245956"/>
    </source>
</evidence>
<dbReference type="InterPro" id="IPR036864">
    <property type="entry name" value="Zn2-C6_fun-type_DNA-bd_sf"/>
</dbReference>
<gene>
    <name evidence="6" type="ORF">PCL_10851</name>
    <name evidence="5" type="ORF">Purlil1_1544</name>
</gene>
<dbReference type="CDD" id="cd12148">
    <property type="entry name" value="fungal_TF_MHR"/>
    <property type="match status" value="1"/>
</dbReference>
<feature type="domain" description="Zn(2)-C6 fungal-type" evidence="4">
    <location>
        <begin position="34"/>
        <end position="66"/>
    </location>
</feature>
<dbReference type="GO" id="GO:0005634">
    <property type="term" value="C:nucleus"/>
    <property type="evidence" value="ECO:0007669"/>
    <property type="project" value="TreeGrafter"/>
</dbReference>
<dbReference type="OrthoDB" id="2264294at2759"/>
<dbReference type="InterPro" id="IPR001138">
    <property type="entry name" value="Zn2Cys6_DnaBD"/>
</dbReference>
<evidence type="ECO:0000313" key="5">
    <source>
        <dbReference type="EMBL" id="KAK4094053.1"/>
    </source>
</evidence>
<evidence type="ECO:0000256" key="3">
    <source>
        <dbReference type="SAM" id="MobiDB-lite"/>
    </source>
</evidence>
<dbReference type="EMBL" id="JAWRVI010000004">
    <property type="protein sequence ID" value="KAK4094053.1"/>
    <property type="molecule type" value="Genomic_DNA"/>
</dbReference>
<dbReference type="PANTHER" id="PTHR31668">
    <property type="entry name" value="GLUCOSE TRANSPORT TRANSCRIPTION REGULATOR RGT1-RELATED-RELATED"/>
    <property type="match status" value="1"/>
</dbReference>
<proteinExistence type="predicted"/>
<evidence type="ECO:0000313" key="6">
    <source>
        <dbReference type="EMBL" id="PWI72228.1"/>
    </source>
</evidence>
<accession>A0A2U3ECK0</accession>
<reference evidence="5" key="3">
    <citation type="submission" date="2023-11" db="EMBL/GenBank/DDBJ databases">
        <authorList>
            <person name="Beijen E."/>
            <person name="Ohm R.A."/>
        </authorList>
    </citation>
    <scope>NUCLEOTIDE SEQUENCE</scope>
    <source>
        <strain evidence="5">CBS 150709</strain>
    </source>
</reference>
<dbReference type="PROSITE" id="PS50048">
    <property type="entry name" value="ZN2_CY6_FUNGAL_2"/>
    <property type="match status" value="1"/>
</dbReference>
<keyword evidence="1" id="KW-0479">Metal-binding</keyword>
<sequence>MSAVGGGGGSQATTTAAAAAPTAKAPHPPPRARPCDTCRLRKTRCVKEGNRTQCVLCAFHGQRCTFLKGPLPRQRRVQTAPHIGPNKLTQRRDSADESTARQRPTASSLVQGEESPGDSTHGVASPSDPRRPGSSPPASNHSDLAAPPDGIPVSPPAILDDTLGLDLTTHAEYVGPTDYRDPILLDLHRPPSALTARAPTAPELARRLDDQTIFIVRADEAVTSEAQRVADLDAIEAAVHPLGRTLVDLYFRIVHPSFPILHKDVFISKHRISHRHFAPSLLAAVYLVALDWQLYDSVLAGSECVPDAASLERLAEQTINRDMRRPKLSIIEAGLLLLQRHRRPGDHGDNNTSSRAFAAQLVAVAQDLGLHLDCSSWSIPSWEMGLRRRLAWAIYMEDRWGAFVHGRPCLIHDDDWDVRPCTDSDFPELASQQELGAAVDMDARIGWDIFCAHIELTCIVTDVLRTFFSLKATRAAGLLDQIGIAGAVDLAQPLVVRLRTWYAALPDALHLRSKQRGKLCANGSLHLAYASMEIAIHRALLRALTPDTSEAVRSRVRSAARSKLQVATELMASLEPEHTAAFWGRAAAHQAAHVGSLGALLWATAETAEEMGWCAARVDELRWALRVRGSAAPFARDALWLLEHDIGGVGVVRATREEPS</sequence>
<feature type="compositionally biased region" description="Low complexity" evidence="3">
    <location>
        <begin position="12"/>
        <end position="25"/>
    </location>
</feature>
<keyword evidence="8" id="KW-1185">Reference proteome</keyword>
<feature type="compositionally biased region" description="Polar residues" evidence="3">
    <location>
        <begin position="101"/>
        <end position="110"/>
    </location>
</feature>
<dbReference type="Proteomes" id="UP001287286">
    <property type="component" value="Unassembled WGS sequence"/>
</dbReference>
<dbReference type="PROSITE" id="PS00463">
    <property type="entry name" value="ZN2_CY6_FUNGAL_1"/>
    <property type="match status" value="1"/>
</dbReference>
<dbReference type="SMART" id="SM00066">
    <property type="entry name" value="GAL4"/>
    <property type="match status" value="1"/>
</dbReference>
<dbReference type="PANTHER" id="PTHR31668:SF4">
    <property type="entry name" value="TRANSCRIPTIONAL ACTIVATOR PROTEIN DAL81"/>
    <property type="match status" value="1"/>
</dbReference>
<keyword evidence="2" id="KW-0539">Nucleus</keyword>
<reference evidence="5 8" key="4">
    <citation type="journal article" date="2024" name="Microbiol. Resour. Announc.">
        <title>Genome annotations for the ascomycete fungi Trichoderma harzianum, Trichoderma aggressivum, and Purpureocillium lilacinum.</title>
        <authorList>
            <person name="Beijen E.P.W."/>
            <person name="Ohm R.A."/>
        </authorList>
    </citation>
    <scope>NUCLEOTIDE SEQUENCE [LARGE SCALE GENOMIC DNA]</scope>
    <source>
        <strain evidence="5 8">CBS 150709</strain>
    </source>
</reference>
<dbReference type="SMART" id="SM00906">
    <property type="entry name" value="Fungal_trans"/>
    <property type="match status" value="1"/>
</dbReference>
<dbReference type="GO" id="GO:0003677">
    <property type="term" value="F:DNA binding"/>
    <property type="evidence" value="ECO:0007669"/>
    <property type="project" value="InterPro"/>
</dbReference>
<reference evidence="6 7" key="2">
    <citation type="journal article" date="2016" name="Front. Microbiol.">
        <title>Genome and transcriptome sequences reveal the specific parasitism of the nematophagous Purpureocillium lilacinum 36-1.</title>
        <authorList>
            <person name="Xie J."/>
            <person name="Li S."/>
            <person name="Mo C."/>
            <person name="Xiao X."/>
            <person name="Peng D."/>
            <person name="Wang G."/>
            <person name="Xiao Y."/>
        </authorList>
    </citation>
    <scope>NUCLEOTIDE SEQUENCE [LARGE SCALE GENOMIC DNA]</scope>
    <source>
        <strain evidence="6 7">36-1</strain>
    </source>
</reference>
<dbReference type="InterPro" id="IPR050797">
    <property type="entry name" value="Carb_Metab_Trans_Reg"/>
</dbReference>